<proteinExistence type="predicted"/>
<sequence>MEYSKAKLEDDALHAKYHRSVMQGVEWQGYKGETNASQYQDGSRIVIVDTDVCSVFVRKKANDILSIVNNELGSAEMDFDPGSKVRDEQSTKSGGTD</sequence>
<evidence type="ECO:0000313" key="2">
    <source>
        <dbReference type="EMBL" id="KAJ3183086.1"/>
    </source>
</evidence>
<reference evidence="2" key="1">
    <citation type="submission" date="2020-05" db="EMBL/GenBank/DDBJ databases">
        <title>Phylogenomic resolution of chytrid fungi.</title>
        <authorList>
            <person name="Stajich J.E."/>
            <person name="Amses K."/>
            <person name="Simmons R."/>
            <person name="Seto K."/>
            <person name="Myers J."/>
            <person name="Bonds A."/>
            <person name="Quandt C.A."/>
            <person name="Barry K."/>
            <person name="Liu P."/>
            <person name="Grigoriev I."/>
            <person name="Longcore J.E."/>
            <person name="James T.Y."/>
        </authorList>
    </citation>
    <scope>NUCLEOTIDE SEQUENCE</scope>
    <source>
        <strain evidence="2">JEL0379</strain>
    </source>
</reference>
<dbReference type="GO" id="GO:0007064">
    <property type="term" value="P:mitotic sister chromatid cohesion"/>
    <property type="evidence" value="ECO:0007669"/>
    <property type="project" value="TreeGrafter"/>
</dbReference>
<gene>
    <name evidence="2" type="ORF">HDU87_007508</name>
</gene>
<evidence type="ECO:0000256" key="1">
    <source>
        <dbReference type="SAM" id="MobiDB-lite"/>
    </source>
</evidence>
<comment type="caution">
    <text evidence="2">The sequence shown here is derived from an EMBL/GenBank/DDBJ whole genome shotgun (WGS) entry which is preliminary data.</text>
</comment>
<dbReference type="GO" id="GO:0005634">
    <property type="term" value="C:nucleus"/>
    <property type="evidence" value="ECO:0007669"/>
    <property type="project" value="TreeGrafter"/>
</dbReference>
<evidence type="ECO:0000313" key="3">
    <source>
        <dbReference type="Proteomes" id="UP001212152"/>
    </source>
</evidence>
<dbReference type="EMBL" id="JADGJQ010000007">
    <property type="protein sequence ID" value="KAJ3183086.1"/>
    <property type="molecule type" value="Genomic_DNA"/>
</dbReference>
<keyword evidence="3" id="KW-1185">Reference proteome</keyword>
<organism evidence="2 3">
    <name type="scientific">Geranomyces variabilis</name>
    <dbReference type="NCBI Taxonomy" id="109894"/>
    <lineage>
        <taxon>Eukaryota</taxon>
        <taxon>Fungi</taxon>
        <taxon>Fungi incertae sedis</taxon>
        <taxon>Chytridiomycota</taxon>
        <taxon>Chytridiomycota incertae sedis</taxon>
        <taxon>Chytridiomycetes</taxon>
        <taxon>Spizellomycetales</taxon>
        <taxon>Powellomycetaceae</taxon>
        <taxon>Geranomyces</taxon>
    </lineage>
</organism>
<dbReference type="PANTHER" id="PTHR45884">
    <property type="entry name" value="N-ACETYLTRANSFERASE ECO"/>
    <property type="match status" value="1"/>
</dbReference>
<dbReference type="GO" id="GO:0000785">
    <property type="term" value="C:chromatin"/>
    <property type="evidence" value="ECO:0007669"/>
    <property type="project" value="TreeGrafter"/>
</dbReference>
<protein>
    <submittedName>
        <fullName evidence="2">Uncharacterized protein</fullName>
    </submittedName>
</protein>
<dbReference type="Proteomes" id="UP001212152">
    <property type="component" value="Unassembled WGS sequence"/>
</dbReference>
<dbReference type="GO" id="GO:0061733">
    <property type="term" value="F:protein-lysine-acetyltransferase activity"/>
    <property type="evidence" value="ECO:0007669"/>
    <property type="project" value="TreeGrafter"/>
</dbReference>
<feature type="compositionally biased region" description="Basic and acidic residues" evidence="1">
    <location>
        <begin position="81"/>
        <end position="90"/>
    </location>
</feature>
<accession>A0AAD5TPK6</accession>
<feature type="region of interest" description="Disordered" evidence="1">
    <location>
        <begin position="74"/>
        <end position="97"/>
    </location>
</feature>
<dbReference type="PANTHER" id="PTHR45884:SF2">
    <property type="entry name" value="N-ACETYLTRANSFERASE ECO"/>
    <property type="match status" value="1"/>
</dbReference>
<dbReference type="AlphaFoldDB" id="A0AAD5TPK6"/>
<name>A0AAD5TPK6_9FUNG</name>